<dbReference type="PROSITE" id="PS50068">
    <property type="entry name" value="LDLRA_2"/>
    <property type="match status" value="2"/>
</dbReference>
<dbReference type="CDD" id="cd00112">
    <property type="entry name" value="LDLa"/>
    <property type="match status" value="2"/>
</dbReference>
<dbReference type="Proteomes" id="UP000245119">
    <property type="component" value="Linkage Group LG7"/>
</dbReference>
<dbReference type="Pfam" id="PF00057">
    <property type="entry name" value="Ldl_recept_a"/>
    <property type="match status" value="1"/>
</dbReference>
<reference evidence="10 11" key="1">
    <citation type="submission" date="2018-04" db="EMBL/GenBank/DDBJ databases">
        <title>The genome of golden apple snail Pomacea canaliculata provides insight into stress tolerance and invasive adaptation.</title>
        <authorList>
            <person name="Liu C."/>
            <person name="Liu B."/>
            <person name="Ren Y."/>
            <person name="Zhang Y."/>
            <person name="Wang H."/>
            <person name="Li S."/>
            <person name="Jiang F."/>
            <person name="Yin L."/>
            <person name="Zhang G."/>
            <person name="Qian W."/>
            <person name="Fan W."/>
        </authorList>
    </citation>
    <scope>NUCLEOTIDE SEQUENCE [LARGE SCALE GENOMIC DNA]</scope>
    <source>
        <strain evidence="10">SZHN2017</strain>
        <tissue evidence="10">Muscle</tissue>
    </source>
</reference>
<keyword evidence="6" id="KW-0472">Membrane</keyword>
<feature type="disulfide bond" evidence="8">
    <location>
        <begin position="251"/>
        <end position="266"/>
    </location>
</feature>
<dbReference type="Gene3D" id="4.10.400.10">
    <property type="entry name" value="Low-density Lipoprotein Receptor"/>
    <property type="match status" value="2"/>
</dbReference>
<dbReference type="AlphaFoldDB" id="A0A2T7P187"/>
<dbReference type="STRING" id="400727.A0A2T7P187"/>
<dbReference type="Gene3D" id="3.10.100.10">
    <property type="entry name" value="Mannose-Binding Protein A, subunit A"/>
    <property type="match status" value="1"/>
</dbReference>
<dbReference type="SUPFAM" id="SSF56436">
    <property type="entry name" value="C-type lectin-like"/>
    <property type="match status" value="1"/>
</dbReference>
<dbReference type="InterPro" id="IPR036055">
    <property type="entry name" value="LDL_receptor-like_sf"/>
</dbReference>
<feature type="domain" description="C-type lectin" evidence="9">
    <location>
        <begin position="30"/>
        <end position="134"/>
    </location>
</feature>
<keyword evidence="11" id="KW-1185">Reference proteome</keyword>
<name>A0A2T7P187_POMCA</name>
<gene>
    <name evidence="10" type="ORF">C0Q70_12336</name>
</gene>
<proteinExistence type="predicted"/>
<evidence type="ECO:0000256" key="7">
    <source>
        <dbReference type="ARBA" id="ARBA00023157"/>
    </source>
</evidence>
<feature type="disulfide bond" evidence="8">
    <location>
        <begin position="277"/>
        <end position="295"/>
    </location>
</feature>
<comment type="subcellular location">
    <subcellularLocation>
        <location evidence="2">Endomembrane system</location>
    </subcellularLocation>
    <subcellularLocation>
        <location evidence="1">Membrane</location>
        <topology evidence="1">Single-pass membrane protein</topology>
    </subcellularLocation>
</comment>
<dbReference type="GO" id="GO:0016192">
    <property type="term" value="P:vesicle-mediated transport"/>
    <property type="evidence" value="ECO:0007669"/>
    <property type="project" value="UniProtKB-ARBA"/>
</dbReference>
<dbReference type="PRINTS" id="PR00261">
    <property type="entry name" value="LDLRECEPTOR"/>
</dbReference>
<protein>
    <recommendedName>
        <fullName evidence="9">C-type lectin domain-containing protein</fullName>
    </recommendedName>
</protein>
<dbReference type="SMART" id="SM00192">
    <property type="entry name" value="LDLa"/>
    <property type="match status" value="2"/>
</dbReference>
<sequence>MQPGTRVSKREDEGPHCHFSSPACNGSLSVRNKCYMFIKSTGYFSWSSVLRDCRKRGGNLPNVKTEQEQEALNKIYRYGKSPSNIYIGLSTYDGTLPTQYRNVLVWSDGTVAYNSPLTSLSGYRISPNSLQTYCFASDLYNSDVLLMPCVIDYQENRYDTPLCEFSLTNFVPQMSVLMPPINSHHAKNSSGYAACAEGHYTFDFLSCDKTSHCGAQHLPLYCETRATGIPVVTAMFLCLDNSNTLPYSLVCDFRLDCSDGSDENLCTRNQTCAGFRCLNGQCIASGKLCDAYKDCWDGSDENCDMFRGWLINATNFAFPPAVVDFSQQNDVIYKALNPSDPWVTTYLGTSYPLDVISSLTLLVGPVNAAVNPVLYAAGVLREARRKSRRLRLLKMLQSHCPNPHNLSISSLKITAPNLKR</sequence>
<evidence type="ECO:0000256" key="4">
    <source>
        <dbReference type="ARBA" id="ARBA00022737"/>
    </source>
</evidence>
<dbReference type="EMBL" id="PZQS01000007">
    <property type="protein sequence ID" value="PVD27182.1"/>
    <property type="molecule type" value="Genomic_DNA"/>
</dbReference>
<dbReference type="InterPro" id="IPR023415">
    <property type="entry name" value="LDLR_class-A_CS"/>
</dbReference>
<dbReference type="PROSITE" id="PS01209">
    <property type="entry name" value="LDLRA_1"/>
    <property type="match status" value="1"/>
</dbReference>
<dbReference type="GO" id="GO:0012505">
    <property type="term" value="C:endomembrane system"/>
    <property type="evidence" value="ECO:0007669"/>
    <property type="project" value="UniProtKB-SubCell"/>
</dbReference>
<evidence type="ECO:0000256" key="3">
    <source>
        <dbReference type="ARBA" id="ARBA00022692"/>
    </source>
</evidence>
<dbReference type="SUPFAM" id="SSF57424">
    <property type="entry name" value="LDL receptor-like module"/>
    <property type="match status" value="2"/>
</dbReference>
<dbReference type="GO" id="GO:0005886">
    <property type="term" value="C:plasma membrane"/>
    <property type="evidence" value="ECO:0007669"/>
    <property type="project" value="TreeGrafter"/>
</dbReference>
<dbReference type="CDD" id="cd00037">
    <property type="entry name" value="CLECT"/>
    <property type="match status" value="1"/>
</dbReference>
<organism evidence="10 11">
    <name type="scientific">Pomacea canaliculata</name>
    <name type="common">Golden apple snail</name>
    <dbReference type="NCBI Taxonomy" id="400727"/>
    <lineage>
        <taxon>Eukaryota</taxon>
        <taxon>Metazoa</taxon>
        <taxon>Spiralia</taxon>
        <taxon>Lophotrochozoa</taxon>
        <taxon>Mollusca</taxon>
        <taxon>Gastropoda</taxon>
        <taxon>Caenogastropoda</taxon>
        <taxon>Architaenioglossa</taxon>
        <taxon>Ampullarioidea</taxon>
        <taxon>Ampullariidae</taxon>
        <taxon>Pomacea</taxon>
    </lineage>
</organism>
<evidence type="ECO:0000259" key="9">
    <source>
        <dbReference type="PROSITE" id="PS50041"/>
    </source>
</evidence>
<keyword evidence="5" id="KW-1133">Transmembrane helix</keyword>
<dbReference type="Pfam" id="PF00059">
    <property type="entry name" value="Lectin_C"/>
    <property type="match status" value="1"/>
</dbReference>
<accession>A0A2T7P187</accession>
<comment type="caution">
    <text evidence="8">Lacks conserved residue(s) required for the propagation of feature annotation.</text>
</comment>
<keyword evidence="3" id="KW-0812">Transmembrane</keyword>
<evidence type="ECO:0000256" key="2">
    <source>
        <dbReference type="ARBA" id="ARBA00004308"/>
    </source>
</evidence>
<dbReference type="PANTHER" id="PTHR24270">
    <property type="entry name" value="LOW-DENSITY LIPOPROTEIN RECEPTOR-RELATED"/>
    <property type="match status" value="1"/>
</dbReference>
<dbReference type="InterPro" id="IPR002172">
    <property type="entry name" value="LDrepeatLR_classA_rpt"/>
</dbReference>
<dbReference type="InterPro" id="IPR050685">
    <property type="entry name" value="LDLR"/>
</dbReference>
<evidence type="ECO:0000256" key="8">
    <source>
        <dbReference type="PROSITE-ProRule" id="PRU00124"/>
    </source>
</evidence>
<dbReference type="InterPro" id="IPR016187">
    <property type="entry name" value="CTDL_fold"/>
</dbReference>
<evidence type="ECO:0000256" key="6">
    <source>
        <dbReference type="ARBA" id="ARBA00023136"/>
    </source>
</evidence>
<dbReference type="InterPro" id="IPR016186">
    <property type="entry name" value="C-type_lectin-like/link_sf"/>
</dbReference>
<evidence type="ECO:0000256" key="1">
    <source>
        <dbReference type="ARBA" id="ARBA00004167"/>
    </source>
</evidence>
<keyword evidence="7 8" id="KW-1015">Disulfide bond</keyword>
<evidence type="ECO:0000256" key="5">
    <source>
        <dbReference type="ARBA" id="ARBA00022989"/>
    </source>
</evidence>
<keyword evidence="4" id="KW-0677">Repeat</keyword>
<dbReference type="OrthoDB" id="6054493at2759"/>
<comment type="caution">
    <text evidence="10">The sequence shown here is derived from an EMBL/GenBank/DDBJ whole genome shotgun (WGS) entry which is preliminary data.</text>
</comment>
<dbReference type="PROSITE" id="PS50041">
    <property type="entry name" value="C_TYPE_LECTIN_2"/>
    <property type="match status" value="1"/>
</dbReference>
<dbReference type="SMART" id="SM00034">
    <property type="entry name" value="CLECT"/>
    <property type="match status" value="1"/>
</dbReference>
<evidence type="ECO:0000313" key="11">
    <source>
        <dbReference type="Proteomes" id="UP000245119"/>
    </source>
</evidence>
<dbReference type="InterPro" id="IPR001304">
    <property type="entry name" value="C-type_lectin-like"/>
</dbReference>
<evidence type="ECO:0000313" key="10">
    <source>
        <dbReference type="EMBL" id="PVD27182.1"/>
    </source>
</evidence>